<evidence type="ECO:0000313" key="3">
    <source>
        <dbReference type="Proteomes" id="UP000216867"/>
    </source>
</evidence>
<evidence type="ECO:0000313" key="2">
    <source>
        <dbReference type="EMBL" id="PAK95316.1"/>
    </source>
</evidence>
<dbReference type="Proteomes" id="UP000216867">
    <property type="component" value="Unassembled WGS sequence"/>
</dbReference>
<keyword evidence="1" id="KW-0472">Membrane</keyword>
<proteinExistence type="predicted"/>
<dbReference type="EMBL" id="NCWY01000008">
    <property type="protein sequence ID" value="PAK95316.1"/>
    <property type="molecule type" value="Genomic_DNA"/>
</dbReference>
<evidence type="ECO:0000256" key="1">
    <source>
        <dbReference type="SAM" id="Phobius"/>
    </source>
</evidence>
<sequence>MTSVFRKRLPIWWFVLLTAGIGGTIGLAVAILYGAESLGSIVMVAWLVGIGATFGFFMGIPADIVVRLLVPRLRHRWSAVLFCFGLGYASAIASVVAFLLWSSGASWRFTGVDGPAVLFLLVFGLPAGILTACATSLIVEPVTPRQPKVDRLTGLPL</sequence>
<comment type="caution">
    <text evidence="2">The sequence shown here is derived from an EMBL/GenBank/DDBJ whole genome shotgun (WGS) entry which is preliminary data.</text>
</comment>
<feature type="transmembrane region" description="Helical" evidence="1">
    <location>
        <begin position="116"/>
        <end position="139"/>
    </location>
</feature>
<feature type="transmembrane region" description="Helical" evidence="1">
    <location>
        <begin position="12"/>
        <end position="35"/>
    </location>
</feature>
<dbReference type="AlphaFoldDB" id="A0A269ZED5"/>
<feature type="transmembrane region" description="Helical" evidence="1">
    <location>
        <begin position="41"/>
        <end position="66"/>
    </location>
</feature>
<reference evidence="2 3" key="1">
    <citation type="submission" date="2017-04" db="EMBL/GenBank/DDBJ databases">
        <title>Kefir bacterial isolates.</title>
        <authorList>
            <person name="Kim Y."/>
            <person name="Blasche S."/>
            <person name="Patil K.R."/>
        </authorList>
    </citation>
    <scope>NUCLEOTIDE SEQUENCE [LARGE SCALE GENOMIC DNA]</scope>
    <source>
        <strain evidence="2 3">OG2</strain>
    </source>
</reference>
<dbReference type="RefSeq" id="WP_009376372.1">
    <property type="nucleotide sequence ID" value="NZ_CBDRLP010000001.1"/>
</dbReference>
<keyword evidence="1" id="KW-0812">Transmembrane</keyword>
<feature type="transmembrane region" description="Helical" evidence="1">
    <location>
        <begin position="78"/>
        <end position="101"/>
    </location>
</feature>
<name>A0A269ZED5_9MICO</name>
<accession>A0A269ZED5</accession>
<gene>
    <name evidence="2" type="ORF">B8X04_10900</name>
</gene>
<keyword evidence="1" id="KW-1133">Transmembrane helix</keyword>
<protein>
    <submittedName>
        <fullName evidence="2">Uncharacterized protein</fullName>
    </submittedName>
</protein>
<organism evidence="2 3">
    <name type="scientific">Brevibacterium casei</name>
    <dbReference type="NCBI Taxonomy" id="33889"/>
    <lineage>
        <taxon>Bacteria</taxon>
        <taxon>Bacillati</taxon>
        <taxon>Actinomycetota</taxon>
        <taxon>Actinomycetes</taxon>
        <taxon>Micrococcales</taxon>
        <taxon>Brevibacteriaceae</taxon>
        <taxon>Brevibacterium</taxon>
    </lineage>
</organism>